<keyword evidence="5" id="KW-0143">Chaperone</keyword>
<feature type="signal peptide" evidence="6">
    <location>
        <begin position="1"/>
        <end position="20"/>
    </location>
</feature>
<dbReference type="SUPFAM" id="SSF49354">
    <property type="entry name" value="PapD-like"/>
    <property type="match status" value="1"/>
</dbReference>
<dbReference type="Gene3D" id="2.60.40.10">
    <property type="entry name" value="Immunoglobulins"/>
    <property type="match status" value="2"/>
</dbReference>
<comment type="subcellular location">
    <subcellularLocation>
        <location evidence="1">Periplasm</location>
    </subcellularLocation>
</comment>
<dbReference type="InterPro" id="IPR016147">
    <property type="entry name" value="Pili_assmbl_chaperone_N"/>
</dbReference>
<dbReference type="InterPro" id="IPR016148">
    <property type="entry name" value="Pili_assmbl_chaperone_C"/>
</dbReference>
<evidence type="ECO:0000259" key="7">
    <source>
        <dbReference type="Pfam" id="PF00345"/>
    </source>
</evidence>
<sequence>MFNKIAILGFILLASTNCIAGVVMDKTRVVMYDNEQAQQLTLANTNDFPVITQLWVDDGDIDATPENTKAPIMVVPGMLKFTPGEHKSIRLINLNHTEKRDQEEMYWLNIYEIPPEPSNYEAGSGDQLMILTIRTQIKVFLRPINLKTEQDTRFDKQYFALNNDRLTIKNDSPFFIVYSQVLLSDGLNEVKIYPEILSPFSSKSINITSSEKTLKNKNVTIKFDYIDDDGVVNSKNAKLTY</sequence>
<evidence type="ECO:0000256" key="1">
    <source>
        <dbReference type="ARBA" id="ARBA00004418"/>
    </source>
</evidence>
<keyword evidence="3 6" id="KW-0732">Signal</keyword>
<proteinExistence type="inferred from homology"/>
<evidence type="ECO:0000256" key="5">
    <source>
        <dbReference type="ARBA" id="ARBA00023186"/>
    </source>
</evidence>
<protein>
    <submittedName>
        <fullName evidence="9">Chaperone 5</fullName>
    </submittedName>
</protein>
<evidence type="ECO:0000256" key="4">
    <source>
        <dbReference type="ARBA" id="ARBA00022764"/>
    </source>
</evidence>
<feature type="domain" description="Pili assembly chaperone C-terminal" evidence="8">
    <location>
        <begin position="168"/>
        <end position="232"/>
    </location>
</feature>
<evidence type="ECO:0000256" key="3">
    <source>
        <dbReference type="ARBA" id="ARBA00022729"/>
    </source>
</evidence>
<evidence type="ECO:0000313" key="9">
    <source>
        <dbReference type="EMBL" id="ESE43200.1"/>
    </source>
</evidence>
<dbReference type="Pfam" id="PF00345">
    <property type="entry name" value="PapD_N"/>
    <property type="match status" value="1"/>
</dbReference>
<dbReference type="InterPro" id="IPR013783">
    <property type="entry name" value="Ig-like_fold"/>
</dbReference>
<evidence type="ECO:0000313" key="10">
    <source>
        <dbReference type="Proteomes" id="UP000017548"/>
    </source>
</evidence>
<organism evidence="9 10">
    <name type="scientific">Shewanella decolorationis S12</name>
    <dbReference type="NCBI Taxonomy" id="1353536"/>
    <lineage>
        <taxon>Bacteria</taxon>
        <taxon>Pseudomonadati</taxon>
        <taxon>Pseudomonadota</taxon>
        <taxon>Gammaproteobacteria</taxon>
        <taxon>Alteromonadales</taxon>
        <taxon>Shewanellaceae</taxon>
        <taxon>Shewanella</taxon>
    </lineage>
</organism>
<dbReference type="PANTHER" id="PTHR30251:SF7">
    <property type="entry name" value="FIMBRIAE CHAPARONE"/>
    <property type="match status" value="1"/>
</dbReference>
<dbReference type="PANTHER" id="PTHR30251">
    <property type="entry name" value="PILUS ASSEMBLY CHAPERONE"/>
    <property type="match status" value="1"/>
</dbReference>
<feature type="domain" description="Pili assembly chaperone N-terminal" evidence="7">
    <location>
        <begin position="21"/>
        <end position="146"/>
    </location>
</feature>
<keyword evidence="4" id="KW-0574">Periplasm</keyword>
<evidence type="ECO:0000256" key="6">
    <source>
        <dbReference type="SAM" id="SignalP"/>
    </source>
</evidence>
<dbReference type="Pfam" id="PF02753">
    <property type="entry name" value="PapD_C"/>
    <property type="match status" value="1"/>
</dbReference>
<accession>A0ABN0PSV6</accession>
<gene>
    <name evidence="9" type="ORF">SHD_0094</name>
</gene>
<dbReference type="Proteomes" id="UP000017548">
    <property type="component" value="Unassembled WGS sequence"/>
</dbReference>
<dbReference type="SUPFAM" id="SSF49584">
    <property type="entry name" value="Periplasmic chaperone C-domain"/>
    <property type="match status" value="1"/>
</dbReference>
<evidence type="ECO:0000259" key="8">
    <source>
        <dbReference type="Pfam" id="PF02753"/>
    </source>
</evidence>
<dbReference type="PRINTS" id="PR00969">
    <property type="entry name" value="CHAPERONPILI"/>
</dbReference>
<reference evidence="9 10" key="1">
    <citation type="journal article" date="2013" name="Genome Announc.">
        <title>Draft Genome Sequence of Shewanella decolorationis S12, a Dye-Degrading Bacterium Isolated from a Wastewater Treatment Plant.</title>
        <authorList>
            <person name="Xu M."/>
            <person name="Fang Y."/>
            <person name="Liu J."/>
            <person name="Chen X."/>
            <person name="Sun G."/>
            <person name="Guo J."/>
            <person name="Hua Z."/>
            <person name="Tu Q."/>
            <person name="Wu L."/>
            <person name="Zhou J."/>
            <person name="Liu X."/>
        </authorList>
    </citation>
    <scope>NUCLEOTIDE SEQUENCE [LARGE SCALE GENOMIC DNA]</scope>
    <source>
        <strain evidence="9 10">S12</strain>
    </source>
</reference>
<evidence type="ECO:0000256" key="2">
    <source>
        <dbReference type="ARBA" id="ARBA00007399"/>
    </source>
</evidence>
<keyword evidence="10" id="KW-1185">Reference proteome</keyword>
<dbReference type="InterPro" id="IPR050643">
    <property type="entry name" value="Periplasmic_pilus_chap"/>
</dbReference>
<dbReference type="EMBL" id="AXZL01000004">
    <property type="protein sequence ID" value="ESE43200.1"/>
    <property type="molecule type" value="Genomic_DNA"/>
</dbReference>
<feature type="chain" id="PRO_5045154534" evidence="6">
    <location>
        <begin position="21"/>
        <end position="241"/>
    </location>
</feature>
<name>A0ABN0PSV6_9GAMM</name>
<dbReference type="InterPro" id="IPR001829">
    <property type="entry name" value="Pili_assmbl_chaperone_bac"/>
</dbReference>
<comment type="similarity">
    <text evidence="2">Belongs to the periplasmic pilus chaperone family.</text>
</comment>
<dbReference type="InterPro" id="IPR008962">
    <property type="entry name" value="PapD-like_sf"/>
</dbReference>
<dbReference type="InterPro" id="IPR036316">
    <property type="entry name" value="Pili_assmbl_chap_C_dom_sf"/>
</dbReference>
<comment type="caution">
    <text evidence="9">The sequence shown here is derived from an EMBL/GenBank/DDBJ whole genome shotgun (WGS) entry which is preliminary data.</text>
</comment>